<organism evidence="1">
    <name type="scientific">Oryza barthii</name>
    <dbReference type="NCBI Taxonomy" id="65489"/>
    <lineage>
        <taxon>Eukaryota</taxon>
        <taxon>Viridiplantae</taxon>
        <taxon>Streptophyta</taxon>
        <taxon>Embryophyta</taxon>
        <taxon>Tracheophyta</taxon>
        <taxon>Spermatophyta</taxon>
        <taxon>Magnoliopsida</taxon>
        <taxon>Liliopsida</taxon>
        <taxon>Poales</taxon>
        <taxon>Poaceae</taxon>
        <taxon>BOP clade</taxon>
        <taxon>Oryzoideae</taxon>
        <taxon>Oryzeae</taxon>
        <taxon>Oryzinae</taxon>
        <taxon>Oryza</taxon>
    </lineage>
</organism>
<sequence>MAASPSSPPTEDCAAHLSLLLVVAAAAFRRYPHVRLAMLHELAIGDNLTIPLRCACPSLPQVAVVVAAALDMACPRGEK</sequence>
<keyword evidence="2" id="KW-1185">Reference proteome</keyword>
<dbReference type="PaxDb" id="65489-OBART01G10010.1"/>
<dbReference type="AlphaFoldDB" id="A0A0D3ELY9"/>
<accession>A0A0D3ELY9</accession>
<proteinExistence type="predicted"/>
<reference evidence="1" key="1">
    <citation type="journal article" date="2009" name="Rice">
        <title>De Novo Next Generation Sequencing of Plant Genomes.</title>
        <authorList>
            <person name="Rounsley S."/>
            <person name="Marri P.R."/>
            <person name="Yu Y."/>
            <person name="He R."/>
            <person name="Sisneros N."/>
            <person name="Goicoechea J.L."/>
            <person name="Lee S.J."/>
            <person name="Angelova A."/>
            <person name="Kudrna D."/>
            <person name="Luo M."/>
            <person name="Affourtit J."/>
            <person name="Desany B."/>
            <person name="Knight J."/>
            <person name="Niazi F."/>
            <person name="Egholm M."/>
            <person name="Wing R.A."/>
        </authorList>
    </citation>
    <scope>NUCLEOTIDE SEQUENCE [LARGE SCALE GENOMIC DNA]</scope>
    <source>
        <strain evidence="1">cv. IRGC 105608</strain>
    </source>
</reference>
<evidence type="ECO:0000313" key="2">
    <source>
        <dbReference type="Proteomes" id="UP000026960"/>
    </source>
</evidence>
<name>A0A0D3ELY9_9ORYZ</name>
<dbReference type="Proteomes" id="UP000026960">
    <property type="component" value="Chromosome 1"/>
</dbReference>
<evidence type="ECO:0000313" key="1">
    <source>
        <dbReference type="EnsemblPlants" id="OBART01G10010.1"/>
    </source>
</evidence>
<protein>
    <submittedName>
        <fullName evidence="1">Uncharacterized protein</fullName>
    </submittedName>
</protein>
<dbReference type="Gramene" id="OBART01G10010.1">
    <property type="protein sequence ID" value="OBART01G10010.1"/>
    <property type="gene ID" value="OBART01G10010"/>
</dbReference>
<dbReference type="EnsemblPlants" id="OBART01G10010.1">
    <property type="protein sequence ID" value="OBART01G10010.1"/>
    <property type="gene ID" value="OBART01G10010"/>
</dbReference>
<reference evidence="1" key="2">
    <citation type="submission" date="2015-03" db="UniProtKB">
        <authorList>
            <consortium name="EnsemblPlants"/>
        </authorList>
    </citation>
    <scope>IDENTIFICATION</scope>
</reference>
<dbReference type="HOGENOM" id="CLU_2609777_0_0_1"/>